<evidence type="ECO:0000259" key="12">
    <source>
        <dbReference type="Pfam" id="PF01154"/>
    </source>
</evidence>
<comment type="function">
    <text evidence="11">Catalyzes the condensation of acetyl-CoA with acetoacetyl-CoA to form HMG-CoA.</text>
</comment>
<evidence type="ECO:0000256" key="7">
    <source>
        <dbReference type="ARBA" id="ARBA00049887"/>
    </source>
</evidence>
<evidence type="ECO:0000256" key="1">
    <source>
        <dbReference type="ARBA" id="ARBA00005218"/>
    </source>
</evidence>
<protein>
    <recommendedName>
        <fullName evidence="3 11">Hydroxymethylglutaryl-CoA synthase</fullName>
        <shortName evidence="11">HMG-CoA synthase</shortName>
        <ecNumber evidence="3 11">2.3.3.10</ecNumber>
    </recommendedName>
    <alternativeName>
        <fullName evidence="11">3-hydroxy-3-methylglutaryl coenzyme A synthase</fullName>
    </alternativeName>
</protein>
<keyword evidence="11" id="KW-0444">Lipid biosynthesis</keyword>
<gene>
    <name evidence="14" type="ORF">O3P69_003103</name>
</gene>
<dbReference type="FunFam" id="3.40.47.10:FF:000008">
    <property type="entry name" value="3-hydroxy-3-methylglutaryl coenzyme A synthase"/>
    <property type="match status" value="1"/>
</dbReference>
<comment type="similarity">
    <text evidence="2 11">Belongs to the thiolase-like superfamily. HMG-CoA synthase family.</text>
</comment>
<evidence type="ECO:0000256" key="5">
    <source>
        <dbReference type="ARBA" id="ARBA00022955"/>
    </source>
</evidence>
<evidence type="ECO:0000256" key="3">
    <source>
        <dbReference type="ARBA" id="ARBA00012978"/>
    </source>
</evidence>
<dbReference type="SUPFAM" id="SSF53901">
    <property type="entry name" value="Thiolase-like"/>
    <property type="match status" value="2"/>
</dbReference>
<dbReference type="Pfam" id="PF08540">
    <property type="entry name" value="HMG_CoA_synt_C"/>
    <property type="match status" value="1"/>
</dbReference>
<keyword evidence="6 11" id="KW-0756">Sterol biosynthesis</keyword>
<comment type="function">
    <text evidence="8">This enzyme condenses acetyl-CoA with acetoacetyl-CoA to form HMG-CoA, which is the substrate for HMG-CoA reductase.</text>
</comment>
<evidence type="ECO:0000313" key="15">
    <source>
        <dbReference type="Proteomes" id="UP001487740"/>
    </source>
</evidence>
<dbReference type="InterPro" id="IPR000590">
    <property type="entry name" value="HMG_CoA_synt_AS"/>
</dbReference>
<evidence type="ECO:0000256" key="11">
    <source>
        <dbReference type="RuleBase" id="RU364071"/>
    </source>
</evidence>
<sequence>MGKTQLPVPMETYFCVKMPSFKSTSDQAGWPQDVGILSMEVYFPAQYVDQQELEVFDGVSPGKYTIGLGQTKMGFCSDREDINSLCLTVLSRLMERTGIGYENIGRLEVGTETIIDKSKSVKSCLMQLFEESGNTDVEGIDTTNACYGGTAALINAINWVESSSWDGRYAVAIAGDIAVYATGAARPTGGAGAVAMLVGPHAPLVMERGLRGSHMCHVYDFYKPDLSSEYPTVDGKLSIQCYLSALDACYRTFSRKAAAKEPSSPPMSLHQMDAFIFHSPYCKLVQKSLARLCFNDFLNCPADQVAIRYPGLEAFREKKLEDTYFDRDVEKAFMAHSQDLFFSKTKPSLLIATQVGNMYTPSLFGGLASFISGNSVENLAGKRVALFSYGSGLAATMFSLRITQDVGPDSPLTHFVASLQDLQQRLDARYKVSPPEFAETMKLRQDTHHKAPYNAVGSIDRLFPGTWYLTKVDEMHRRQYERRPLVGVSNVAGNVATVHMKETSSVTGESTQQLHV</sequence>
<evidence type="ECO:0000256" key="2">
    <source>
        <dbReference type="ARBA" id="ARBA00007061"/>
    </source>
</evidence>
<dbReference type="PANTHER" id="PTHR43323">
    <property type="entry name" value="3-HYDROXY-3-METHYLGLUTARYL COENZYME A SYNTHASE"/>
    <property type="match status" value="1"/>
</dbReference>
<dbReference type="InterPro" id="IPR013746">
    <property type="entry name" value="HMG_CoA_synt_C_dom"/>
</dbReference>
<feature type="active site" description="Acyl-thioester intermediate" evidence="9">
    <location>
        <position position="146"/>
    </location>
</feature>
<evidence type="ECO:0000256" key="9">
    <source>
        <dbReference type="PIRSR" id="PIRSR610122-1"/>
    </source>
</evidence>
<feature type="domain" description="Hydroxymethylglutaryl-coenzyme A synthase C-terminal" evidence="13">
    <location>
        <begin position="204"/>
        <end position="483"/>
    </location>
</feature>
<proteinExistence type="inferred from homology"/>
<dbReference type="PANTHER" id="PTHR43323:SF2">
    <property type="entry name" value="HYDROXYMETHYLGLUTARYL-COA SYNTHASE"/>
    <property type="match status" value="1"/>
</dbReference>
<evidence type="ECO:0000256" key="8">
    <source>
        <dbReference type="ARBA" id="ARBA00056639"/>
    </source>
</evidence>
<organism evidence="14 15">
    <name type="scientific">Scylla paramamosain</name>
    <name type="common">Mud crab</name>
    <dbReference type="NCBI Taxonomy" id="85552"/>
    <lineage>
        <taxon>Eukaryota</taxon>
        <taxon>Metazoa</taxon>
        <taxon>Ecdysozoa</taxon>
        <taxon>Arthropoda</taxon>
        <taxon>Crustacea</taxon>
        <taxon>Multicrustacea</taxon>
        <taxon>Malacostraca</taxon>
        <taxon>Eumalacostraca</taxon>
        <taxon>Eucarida</taxon>
        <taxon>Decapoda</taxon>
        <taxon>Pleocyemata</taxon>
        <taxon>Brachyura</taxon>
        <taxon>Eubrachyura</taxon>
        <taxon>Portunoidea</taxon>
        <taxon>Portunidae</taxon>
        <taxon>Portuninae</taxon>
        <taxon>Scylla</taxon>
    </lineage>
</organism>
<dbReference type="Pfam" id="PF01154">
    <property type="entry name" value="HMG_CoA_synt_N"/>
    <property type="match status" value="1"/>
</dbReference>
<feature type="binding site" evidence="10">
    <location>
        <position position="238"/>
    </location>
    <ligand>
        <name>CoA</name>
        <dbReference type="ChEBI" id="CHEBI:57287"/>
    </ligand>
</feature>
<evidence type="ECO:0000259" key="13">
    <source>
        <dbReference type="Pfam" id="PF08540"/>
    </source>
</evidence>
<feature type="active site" description="Proton donor/acceptor" evidence="9">
    <location>
        <position position="112"/>
    </location>
</feature>
<dbReference type="InterPro" id="IPR010122">
    <property type="entry name" value="HMG_CoA_synthase_euk"/>
</dbReference>
<evidence type="ECO:0000256" key="10">
    <source>
        <dbReference type="PIRSR" id="PIRSR610122-2"/>
    </source>
</evidence>
<dbReference type="Proteomes" id="UP001487740">
    <property type="component" value="Unassembled WGS sequence"/>
</dbReference>
<dbReference type="EC" id="2.3.3.10" evidence="3 11"/>
<dbReference type="InterPro" id="IPR016039">
    <property type="entry name" value="Thiolase-like"/>
</dbReference>
<keyword evidence="11" id="KW-1207">Sterol metabolism</keyword>
<dbReference type="AlphaFoldDB" id="A0AAW0ULU0"/>
<keyword evidence="15" id="KW-1185">Reference proteome</keyword>
<dbReference type="Gene3D" id="3.40.47.10">
    <property type="match status" value="1"/>
</dbReference>
<evidence type="ECO:0000256" key="6">
    <source>
        <dbReference type="ARBA" id="ARBA00023011"/>
    </source>
</evidence>
<dbReference type="NCBIfam" id="TIGR01833">
    <property type="entry name" value="HMG-CoA-S_euk"/>
    <property type="match status" value="1"/>
</dbReference>
<dbReference type="InterPro" id="IPR013528">
    <property type="entry name" value="HMG_CoA_synth_N"/>
</dbReference>
<dbReference type="GO" id="GO:0010142">
    <property type="term" value="P:farnesyl diphosphate biosynthetic process, mevalonate pathway"/>
    <property type="evidence" value="ECO:0007669"/>
    <property type="project" value="InterPro"/>
</dbReference>
<name>A0AAW0ULU0_SCYPA</name>
<reference evidence="14 15" key="1">
    <citation type="submission" date="2023-03" db="EMBL/GenBank/DDBJ databases">
        <title>High-quality genome of Scylla paramamosain provides insights in environmental adaptation.</title>
        <authorList>
            <person name="Zhang L."/>
        </authorList>
    </citation>
    <scope>NUCLEOTIDE SEQUENCE [LARGE SCALE GENOMIC DNA]</scope>
    <source>
        <strain evidence="14">LZ_2023a</strain>
        <tissue evidence="14">Muscle</tissue>
    </source>
</reference>
<dbReference type="GO" id="GO:0006084">
    <property type="term" value="P:acetyl-CoA metabolic process"/>
    <property type="evidence" value="ECO:0007669"/>
    <property type="project" value="InterPro"/>
</dbReference>
<keyword evidence="11" id="KW-0753">Steroid metabolism</keyword>
<feature type="binding site" evidence="10">
    <location>
        <position position="287"/>
    </location>
    <ligand>
        <name>CoA</name>
        <dbReference type="ChEBI" id="CHEBI:57287"/>
    </ligand>
</feature>
<evidence type="ECO:0000256" key="4">
    <source>
        <dbReference type="ARBA" id="ARBA00022679"/>
    </source>
</evidence>
<dbReference type="CDD" id="cd00827">
    <property type="entry name" value="init_cond_enzymes"/>
    <property type="match status" value="1"/>
</dbReference>
<feature type="domain" description="Hydroxymethylglutaryl-coenzyme A synthase N-terminal" evidence="12">
    <location>
        <begin position="30"/>
        <end position="203"/>
    </location>
</feature>
<comment type="caution">
    <text evidence="14">The sequence shown here is derived from an EMBL/GenBank/DDBJ whole genome shotgun (WGS) entry which is preliminary data.</text>
</comment>
<feature type="binding site" evidence="10">
    <location>
        <position position="283"/>
    </location>
    <ligand>
        <name>CoA</name>
        <dbReference type="ChEBI" id="CHEBI:57287"/>
    </ligand>
</feature>
<evidence type="ECO:0000313" key="14">
    <source>
        <dbReference type="EMBL" id="KAK8400178.1"/>
    </source>
</evidence>
<accession>A0AAW0ULU0</accession>
<dbReference type="GO" id="GO:0016126">
    <property type="term" value="P:sterol biosynthetic process"/>
    <property type="evidence" value="ECO:0007669"/>
    <property type="project" value="UniProtKB-KW"/>
</dbReference>
<keyword evidence="4 11" id="KW-0808">Transferase</keyword>
<comment type="pathway">
    <text evidence="1 11">Metabolic intermediate biosynthesis; (R)-mevalonate biosynthesis; (R)-mevalonate from acetyl-CoA: step 2/3.</text>
</comment>
<dbReference type="EMBL" id="JARAKH010000010">
    <property type="protein sequence ID" value="KAK8400178.1"/>
    <property type="molecule type" value="Genomic_DNA"/>
</dbReference>
<feature type="active site" description="Proton donor/acceptor" evidence="9">
    <location>
        <position position="278"/>
    </location>
</feature>
<keyword evidence="5 11" id="KW-0752">Steroid biosynthesis</keyword>
<keyword evidence="11" id="KW-0443">Lipid metabolism</keyword>
<dbReference type="GO" id="GO:0004421">
    <property type="term" value="F:hydroxymethylglutaryl-CoA synthase activity"/>
    <property type="evidence" value="ECO:0007669"/>
    <property type="project" value="UniProtKB-EC"/>
</dbReference>
<dbReference type="PROSITE" id="PS01226">
    <property type="entry name" value="HMG_COA_SYNTHASE"/>
    <property type="match status" value="1"/>
</dbReference>
<comment type="catalytic activity">
    <reaction evidence="7">
        <text>acetoacetyl-CoA + acetyl-CoA + H2O = (3S)-3-hydroxy-3-methylglutaryl-CoA + CoA + H(+)</text>
        <dbReference type="Rhea" id="RHEA:10188"/>
        <dbReference type="ChEBI" id="CHEBI:15377"/>
        <dbReference type="ChEBI" id="CHEBI:15378"/>
        <dbReference type="ChEBI" id="CHEBI:43074"/>
        <dbReference type="ChEBI" id="CHEBI:57286"/>
        <dbReference type="ChEBI" id="CHEBI:57287"/>
        <dbReference type="ChEBI" id="CHEBI:57288"/>
        <dbReference type="EC" id="2.3.3.10"/>
    </reaction>
    <physiologicalReaction direction="left-to-right" evidence="7">
        <dbReference type="Rhea" id="RHEA:10189"/>
    </physiologicalReaction>
</comment>